<organism evidence="2 3">
    <name type="scientific">Flavobacterium azooxidireducens</name>
    <dbReference type="NCBI Taxonomy" id="1871076"/>
    <lineage>
        <taxon>Bacteria</taxon>
        <taxon>Pseudomonadati</taxon>
        <taxon>Bacteroidota</taxon>
        <taxon>Flavobacteriia</taxon>
        <taxon>Flavobacteriales</taxon>
        <taxon>Flavobacteriaceae</taxon>
        <taxon>Flavobacterium</taxon>
    </lineage>
</organism>
<protein>
    <submittedName>
        <fullName evidence="2">Uncharacterized protein</fullName>
    </submittedName>
</protein>
<dbReference type="Proteomes" id="UP000830583">
    <property type="component" value="Chromosome"/>
</dbReference>
<evidence type="ECO:0000256" key="1">
    <source>
        <dbReference type="SAM" id="SignalP"/>
    </source>
</evidence>
<proteinExistence type="predicted"/>
<feature type="chain" id="PRO_5045621733" evidence="1">
    <location>
        <begin position="20"/>
        <end position="69"/>
    </location>
</feature>
<keyword evidence="3" id="KW-1185">Reference proteome</keyword>
<accession>A0ABY4KG63</accession>
<reference evidence="2" key="1">
    <citation type="submission" date="2022-04" db="EMBL/GenBank/DDBJ databases">
        <title>Consumption of N2O by Flavobacterium azooxidireducens sp. nov. isolated from Decomposing Leaf Litter of Phragmites australis (Cav.).</title>
        <authorList>
            <person name="Behrendt U."/>
            <person name="Spanner T."/>
            <person name="Augustin J."/>
            <person name="Horn M.A."/>
            <person name="Kolb S."/>
            <person name="Ulrich A."/>
        </authorList>
    </citation>
    <scope>NUCLEOTIDE SEQUENCE</scope>
    <source>
        <strain evidence="2">IGB 4-14</strain>
    </source>
</reference>
<sequence>MKKLLLILLFPLLSDSNVAEDVYICNSKNATKYHKKEFCRGLGACKKETKKVTLKEAKDLGLTLCGWED</sequence>
<evidence type="ECO:0000313" key="2">
    <source>
        <dbReference type="EMBL" id="UPQ79788.1"/>
    </source>
</evidence>
<evidence type="ECO:0000313" key="3">
    <source>
        <dbReference type="Proteomes" id="UP000830583"/>
    </source>
</evidence>
<dbReference type="EMBL" id="CP096205">
    <property type="protein sequence ID" value="UPQ79788.1"/>
    <property type="molecule type" value="Genomic_DNA"/>
</dbReference>
<feature type="signal peptide" evidence="1">
    <location>
        <begin position="1"/>
        <end position="19"/>
    </location>
</feature>
<name>A0ABY4KG63_9FLAO</name>
<dbReference type="RefSeq" id="WP_248435206.1">
    <property type="nucleotide sequence ID" value="NZ_CP096205.1"/>
</dbReference>
<gene>
    <name evidence="2" type="ORF">M0M57_02875</name>
</gene>
<keyword evidence="1" id="KW-0732">Signal</keyword>